<feature type="domain" description="ChrR-like cupin" evidence="1">
    <location>
        <begin position="29"/>
        <end position="126"/>
    </location>
</feature>
<gene>
    <name evidence="2" type="ORF">QY95_03927</name>
</gene>
<dbReference type="Proteomes" id="UP000031563">
    <property type="component" value="Unassembled WGS sequence"/>
</dbReference>
<dbReference type="OrthoDB" id="564955at2"/>
<sequence>MSLIEIERAVDQARDKYAVEEGYISSSEETSPWMPFLSENVYIRYLNFDVRNNSTAVILRVDGYGGLGIHRHRGPVQAMTLEGSWRYEEYDWVSRAGDFVCESPGRTHTLVSDHGAKIYFHVHGVLEFLDEDENTNLVMDTFWMINHYETYCRENNIPINKELFL</sequence>
<protein>
    <submittedName>
        <fullName evidence="2">2,4'-dihydroxyacetophenone dioxygenase</fullName>
    </submittedName>
</protein>
<dbReference type="EMBL" id="JWIR02000086">
    <property type="protein sequence ID" value="KKB34316.1"/>
    <property type="molecule type" value="Genomic_DNA"/>
</dbReference>
<evidence type="ECO:0000259" key="1">
    <source>
        <dbReference type="Pfam" id="PF12973"/>
    </source>
</evidence>
<dbReference type="Gene3D" id="2.60.120.10">
    <property type="entry name" value="Jelly Rolls"/>
    <property type="match status" value="1"/>
</dbReference>
<dbReference type="InterPro" id="IPR014710">
    <property type="entry name" value="RmlC-like_jellyroll"/>
</dbReference>
<comment type="caution">
    <text evidence="2">The sequence shown here is derived from an EMBL/GenBank/DDBJ whole genome shotgun (WGS) entry which is preliminary data.</text>
</comment>
<dbReference type="InterPro" id="IPR011051">
    <property type="entry name" value="RmlC_Cupin_sf"/>
</dbReference>
<proteinExistence type="predicted"/>
<accession>A0A0F5HX49</accession>
<evidence type="ECO:0000313" key="3">
    <source>
        <dbReference type="Proteomes" id="UP000031563"/>
    </source>
</evidence>
<name>A0A0F5HLZ7_BACTR</name>
<dbReference type="STRING" id="1221996.QY95_03927"/>
<dbReference type="GO" id="GO:0051213">
    <property type="term" value="F:dioxygenase activity"/>
    <property type="evidence" value="ECO:0007669"/>
    <property type="project" value="UniProtKB-KW"/>
</dbReference>
<keyword evidence="3" id="KW-1185">Reference proteome</keyword>
<reference evidence="2" key="1">
    <citation type="submission" date="2015-02" db="EMBL/GenBank/DDBJ databases">
        <title>Genome Assembly of Bacillaceae bacterium MTCC 8252.</title>
        <authorList>
            <person name="Verma A."/>
            <person name="Khatri I."/>
            <person name="Mual P."/>
            <person name="Subramanian S."/>
            <person name="Krishnamurthi S."/>
        </authorList>
    </citation>
    <scope>NUCLEOTIDE SEQUENCE [LARGE SCALE GENOMIC DNA]</scope>
    <source>
        <strain evidence="2">MTCC 8252</strain>
    </source>
</reference>
<dbReference type="RefSeq" id="WP_039235443.1">
    <property type="nucleotide sequence ID" value="NZ_JWIQ02000053.1"/>
</dbReference>
<organism evidence="2 3">
    <name type="scientific">Bacillus thermotolerans</name>
    <name type="common">Quasibacillus thermotolerans</name>
    <dbReference type="NCBI Taxonomy" id="1221996"/>
    <lineage>
        <taxon>Bacteria</taxon>
        <taxon>Bacillati</taxon>
        <taxon>Bacillota</taxon>
        <taxon>Bacilli</taxon>
        <taxon>Bacillales</taxon>
        <taxon>Bacillaceae</taxon>
        <taxon>Bacillus</taxon>
    </lineage>
</organism>
<evidence type="ECO:0000313" key="2">
    <source>
        <dbReference type="EMBL" id="KKB34316.1"/>
    </source>
</evidence>
<keyword evidence="2" id="KW-0223">Dioxygenase</keyword>
<dbReference type="Pfam" id="PF12973">
    <property type="entry name" value="Cupin_7"/>
    <property type="match status" value="1"/>
</dbReference>
<dbReference type="AlphaFoldDB" id="A0A0F5HLZ7"/>
<dbReference type="InterPro" id="IPR025979">
    <property type="entry name" value="ChrR-like_cupin_dom"/>
</dbReference>
<accession>A0A0F5HLZ7</accession>
<dbReference type="CDD" id="cd20302">
    <property type="entry name" value="cupin_DAD"/>
    <property type="match status" value="1"/>
</dbReference>
<dbReference type="SUPFAM" id="SSF51182">
    <property type="entry name" value="RmlC-like cupins"/>
    <property type="match status" value="1"/>
</dbReference>
<keyword evidence="2" id="KW-0560">Oxidoreductase</keyword>